<dbReference type="AlphaFoldDB" id="A0A2C9CCI2"/>
<dbReference type="OrthoDB" id="212350at2"/>
<sequence>MFIRKIFSLFILCFFICIIPRQFLLGSPKQSQTNSPKVLLFSAIDTDYLADTLSDWGENIGINGFMLAYVADWWTPKKQIFKDIEVLTKINKEGAAYGIDSNFIKVAIGYRELPNWTDDKAWAVVLNNFRNIADLIKQSGTKGIALDTEPYKASLFDTKAERFKSMNRDILKAKIYQRGKEIMQSLTGVFPDIEVIILPEGAFYWFNPGEGTMPYAYELWIDFFNGMASVKNNKGIVVAGECTYSNTRVDSITWLYNTINKTMKQHVEDPVFWKERCSVALGMWPLGKSYSDKSARYSPVKFKEQFLQTTALSPKYVWIYACGAPWWQMKKAEVKKYTANGRWIWEKKNQALPMDPAIKEYYAVVKQNKIRLNGK</sequence>
<organism evidence="1 2">
    <name type="scientific">Kuenenia stuttgartiensis</name>
    <dbReference type="NCBI Taxonomy" id="174633"/>
    <lineage>
        <taxon>Bacteria</taxon>
        <taxon>Pseudomonadati</taxon>
        <taxon>Planctomycetota</taxon>
        <taxon>Candidatus Brocadiia</taxon>
        <taxon>Candidatus Brocadiales</taxon>
        <taxon>Candidatus Brocadiaceae</taxon>
        <taxon>Candidatus Kuenenia</taxon>
    </lineage>
</organism>
<protein>
    <submittedName>
        <fullName evidence="1">Uncharacterized protein</fullName>
    </submittedName>
</protein>
<name>A0A2C9CCI2_KUEST</name>
<proteinExistence type="predicted"/>
<evidence type="ECO:0000313" key="1">
    <source>
        <dbReference type="EMBL" id="SOH03400.1"/>
    </source>
</evidence>
<dbReference type="KEGG" id="kst:KSMBR1_0889"/>
<reference evidence="2" key="1">
    <citation type="submission" date="2017-10" db="EMBL/GenBank/DDBJ databases">
        <authorList>
            <person name="Frank J."/>
        </authorList>
    </citation>
    <scope>NUCLEOTIDE SEQUENCE [LARGE SCALE GENOMIC DNA]</scope>
</reference>
<dbReference type="RefSeq" id="WP_099324246.1">
    <property type="nucleotide sequence ID" value="NZ_LT934425.1"/>
</dbReference>
<accession>A0A2C9CCI2</accession>
<keyword evidence="2" id="KW-1185">Reference proteome</keyword>
<gene>
    <name evidence="1" type="ORF">KSMBR1_0889</name>
</gene>
<evidence type="ECO:0000313" key="2">
    <source>
        <dbReference type="Proteomes" id="UP000221734"/>
    </source>
</evidence>
<dbReference type="EMBL" id="LT934425">
    <property type="protein sequence ID" value="SOH03400.1"/>
    <property type="molecule type" value="Genomic_DNA"/>
</dbReference>
<dbReference type="Proteomes" id="UP000221734">
    <property type="component" value="Chromosome Kuenenia_stuttgartiensis_MBR1"/>
</dbReference>